<dbReference type="InterPro" id="IPR055172">
    <property type="entry name" value="HTH_RsaL-like"/>
</dbReference>
<evidence type="ECO:0000313" key="3">
    <source>
        <dbReference type="Proteomes" id="UP000192911"/>
    </source>
</evidence>
<name>A0A1X7CXI3_TRICW</name>
<keyword evidence="3" id="KW-1185">Reference proteome</keyword>
<reference evidence="3" key="1">
    <citation type="submission" date="2017-04" db="EMBL/GenBank/DDBJ databases">
        <authorList>
            <person name="Varghese N."/>
            <person name="Submissions S."/>
        </authorList>
    </citation>
    <scope>NUCLEOTIDE SEQUENCE [LARGE SCALE GENOMIC DNA]</scope>
    <source>
        <strain evidence="3">Ballard 720</strain>
    </source>
</reference>
<dbReference type="RefSeq" id="WP_085224702.1">
    <property type="nucleotide sequence ID" value="NZ_BSQD01000002.1"/>
</dbReference>
<proteinExistence type="predicted"/>
<dbReference type="GeneID" id="95552561"/>
<dbReference type="Pfam" id="PF22495">
    <property type="entry name" value="HTH_92"/>
    <property type="match status" value="1"/>
</dbReference>
<gene>
    <name evidence="2" type="ORF">SAMN06295900_102115</name>
</gene>
<sequence length="109" mass="12534">MSATDAYPIDIDPFARPIQVEIDNAFIQAYRRRVRESQKVFWARFGVTQSRGSRFELGANIPKPVMILLRLYFGARISDEDIASAIDKRLHVHRLTRLNRDLSSPFGSL</sequence>
<dbReference type="Proteomes" id="UP000192911">
    <property type="component" value="Unassembled WGS sequence"/>
</dbReference>
<dbReference type="EMBL" id="FXAH01000002">
    <property type="protein sequence ID" value="SMF04964.1"/>
    <property type="molecule type" value="Genomic_DNA"/>
</dbReference>
<dbReference type="STRING" id="28094.SAMN06295900_102115"/>
<protein>
    <recommendedName>
        <fullName evidence="1">RsaL-like HTH domain-containing protein</fullName>
    </recommendedName>
</protein>
<evidence type="ECO:0000313" key="2">
    <source>
        <dbReference type="EMBL" id="SMF04964.1"/>
    </source>
</evidence>
<accession>A0A1X7CXI3</accession>
<organism evidence="2 3">
    <name type="scientific">Trinickia caryophylli</name>
    <name type="common">Paraburkholderia caryophylli</name>
    <dbReference type="NCBI Taxonomy" id="28094"/>
    <lineage>
        <taxon>Bacteria</taxon>
        <taxon>Pseudomonadati</taxon>
        <taxon>Pseudomonadota</taxon>
        <taxon>Betaproteobacteria</taxon>
        <taxon>Burkholderiales</taxon>
        <taxon>Burkholderiaceae</taxon>
        <taxon>Trinickia</taxon>
    </lineage>
</organism>
<feature type="domain" description="RsaL-like HTH" evidence="1">
    <location>
        <begin position="29"/>
        <end position="72"/>
    </location>
</feature>
<dbReference type="AlphaFoldDB" id="A0A1X7CXI3"/>
<evidence type="ECO:0000259" key="1">
    <source>
        <dbReference type="Pfam" id="PF22495"/>
    </source>
</evidence>